<evidence type="ECO:0000256" key="2">
    <source>
        <dbReference type="ARBA" id="ARBA00023125"/>
    </source>
</evidence>
<keyword evidence="1" id="KW-0805">Transcription regulation</keyword>
<proteinExistence type="predicted"/>
<accession>A0A0F9UKH1</accession>
<reference evidence="5" key="1">
    <citation type="journal article" date="2015" name="Nature">
        <title>Complex archaea that bridge the gap between prokaryotes and eukaryotes.</title>
        <authorList>
            <person name="Spang A."/>
            <person name="Saw J.H."/>
            <person name="Jorgensen S.L."/>
            <person name="Zaremba-Niedzwiedzka K."/>
            <person name="Martijn J."/>
            <person name="Lind A.E."/>
            <person name="van Eijk R."/>
            <person name="Schleper C."/>
            <person name="Guy L."/>
            <person name="Ettema T.J."/>
        </authorList>
    </citation>
    <scope>NUCLEOTIDE SEQUENCE</scope>
</reference>
<evidence type="ECO:0000259" key="4">
    <source>
        <dbReference type="PROSITE" id="PS50977"/>
    </source>
</evidence>
<dbReference type="PRINTS" id="PR00455">
    <property type="entry name" value="HTHTETR"/>
</dbReference>
<dbReference type="Gene3D" id="1.10.357.10">
    <property type="entry name" value="Tetracycline Repressor, domain 2"/>
    <property type="match status" value="1"/>
</dbReference>
<dbReference type="InterPro" id="IPR050109">
    <property type="entry name" value="HTH-type_TetR-like_transc_reg"/>
</dbReference>
<evidence type="ECO:0000256" key="1">
    <source>
        <dbReference type="ARBA" id="ARBA00023015"/>
    </source>
</evidence>
<name>A0A0F9UKH1_9ZZZZ</name>
<dbReference type="AlphaFoldDB" id="A0A0F9UKH1"/>
<keyword evidence="3" id="KW-0804">Transcription</keyword>
<gene>
    <name evidence="5" type="ORF">LCGC14_0255190</name>
</gene>
<dbReference type="SUPFAM" id="SSF46689">
    <property type="entry name" value="Homeodomain-like"/>
    <property type="match status" value="1"/>
</dbReference>
<dbReference type="InterPro" id="IPR001647">
    <property type="entry name" value="HTH_TetR"/>
</dbReference>
<dbReference type="InterPro" id="IPR009057">
    <property type="entry name" value="Homeodomain-like_sf"/>
</dbReference>
<dbReference type="Pfam" id="PF14246">
    <property type="entry name" value="TetR_C_7"/>
    <property type="match status" value="1"/>
</dbReference>
<dbReference type="GO" id="GO:0003700">
    <property type="term" value="F:DNA-binding transcription factor activity"/>
    <property type="evidence" value="ECO:0007669"/>
    <property type="project" value="TreeGrafter"/>
</dbReference>
<keyword evidence="2" id="KW-0238">DNA-binding</keyword>
<comment type="caution">
    <text evidence="5">The sequence shown here is derived from an EMBL/GenBank/DDBJ whole genome shotgun (WGS) entry which is preliminary data.</text>
</comment>
<sequence length="203" mass="22358">MLREEKLSDVIRGARSVFFEHGLAGARVDQIADAAGVSKATMYAHFPSKTALFTEVVSRECDMLAEELETLLRAQGPTEETLQSFSDALISLVFSNAYIRLYRICVAEAGRFPEIGELFFKAGPERVRLILAGYLMERCQSGDLMIPNPDFAADQFIQLSFTSILNDRLFGVQKRISKSVISGRAKSATSAFLAIYTAKPGMG</sequence>
<dbReference type="GO" id="GO:0000976">
    <property type="term" value="F:transcription cis-regulatory region binding"/>
    <property type="evidence" value="ECO:0007669"/>
    <property type="project" value="TreeGrafter"/>
</dbReference>
<organism evidence="5">
    <name type="scientific">marine sediment metagenome</name>
    <dbReference type="NCBI Taxonomy" id="412755"/>
    <lineage>
        <taxon>unclassified sequences</taxon>
        <taxon>metagenomes</taxon>
        <taxon>ecological metagenomes</taxon>
    </lineage>
</organism>
<dbReference type="PANTHER" id="PTHR30055">
    <property type="entry name" value="HTH-TYPE TRANSCRIPTIONAL REGULATOR RUTR"/>
    <property type="match status" value="1"/>
</dbReference>
<dbReference type="PANTHER" id="PTHR30055:SF146">
    <property type="entry name" value="HTH-TYPE TRANSCRIPTIONAL DUAL REGULATOR CECR"/>
    <property type="match status" value="1"/>
</dbReference>
<dbReference type="PROSITE" id="PS50977">
    <property type="entry name" value="HTH_TETR_2"/>
    <property type="match status" value="1"/>
</dbReference>
<feature type="domain" description="HTH tetR-type" evidence="4">
    <location>
        <begin position="4"/>
        <end position="64"/>
    </location>
</feature>
<evidence type="ECO:0000256" key="3">
    <source>
        <dbReference type="ARBA" id="ARBA00023163"/>
    </source>
</evidence>
<dbReference type="Pfam" id="PF00440">
    <property type="entry name" value="TetR_N"/>
    <property type="match status" value="1"/>
</dbReference>
<dbReference type="InterPro" id="IPR039536">
    <property type="entry name" value="TetR_C_Proteobacteria"/>
</dbReference>
<protein>
    <recommendedName>
        <fullName evidence="4">HTH tetR-type domain-containing protein</fullName>
    </recommendedName>
</protein>
<dbReference type="FunFam" id="1.10.10.60:FF:000141">
    <property type="entry name" value="TetR family transcriptional regulator"/>
    <property type="match status" value="1"/>
</dbReference>
<dbReference type="EMBL" id="LAZR01000134">
    <property type="protein sequence ID" value="KKN87827.1"/>
    <property type="molecule type" value="Genomic_DNA"/>
</dbReference>
<evidence type="ECO:0000313" key="5">
    <source>
        <dbReference type="EMBL" id="KKN87827.1"/>
    </source>
</evidence>